<dbReference type="HAMAP" id="MF_00367">
    <property type="entry name" value="GTPase_Era"/>
    <property type="match status" value="1"/>
</dbReference>
<dbReference type="EMBL" id="CM035430">
    <property type="protein sequence ID" value="KAH7298083.1"/>
    <property type="molecule type" value="Genomic_DNA"/>
</dbReference>
<gene>
    <name evidence="12" type="ORF">KP509_25G026200</name>
</gene>
<dbReference type="InterPro" id="IPR005225">
    <property type="entry name" value="Small_GTP-bd"/>
</dbReference>
<dbReference type="NCBIfam" id="TIGR00436">
    <property type="entry name" value="era"/>
    <property type="match status" value="1"/>
</dbReference>
<dbReference type="EMBL" id="CM035430">
    <property type="protein sequence ID" value="KAH7298080.1"/>
    <property type="molecule type" value="Genomic_DNA"/>
</dbReference>
<dbReference type="InterPro" id="IPR009019">
    <property type="entry name" value="KH_sf_prok-type"/>
</dbReference>
<dbReference type="GO" id="GO:0005525">
    <property type="term" value="F:GTP binding"/>
    <property type="evidence" value="ECO:0007669"/>
    <property type="project" value="UniProtKB-UniRule"/>
</dbReference>
<evidence type="ECO:0000256" key="6">
    <source>
        <dbReference type="PROSITE-ProRule" id="PRU00118"/>
    </source>
</evidence>
<dbReference type="InterPro" id="IPR027417">
    <property type="entry name" value="P-loop_NTPase"/>
</dbReference>
<evidence type="ECO:0008006" key="14">
    <source>
        <dbReference type="Google" id="ProtNLM"/>
    </source>
</evidence>
<feature type="compositionally biased region" description="Polar residues" evidence="9">
    <location>
        <begin position="230"/>
        <end position="239"/>
    </location>
</feature>
<evidence type="ECO:0000256" key="7">
    <source>
        <dbReference type="PROSITE-ProRule" id="PRU01050"/>
    </source>
</evidence>
<dbReference type="Gene3D" id="3.30.300.20">
    <property type="match status" value="1"/>
</dbReference>
<evidence type="ECO:0000256" key="9">
    <source>
        <dbReference type="SAM" id="MobiDB-lite"/>
    </source>
</evidence>
<dbReference type="EMBL" id="CM035430">
    <property type="protein sequence ID" value="KAH7298084.1"/>
    <property type="molecule type" value="Genomic_DNA"/>
</dbReference>
<evidence type="ECO:0000256" key="2">
    <source>
        <dbReference type="ARBA" id="ARBA00022528"/>
    </source>
</evidence>
<name>A0A8T2RQL9_CERRI</name>
<keyword evidence="3 7" id="KW-0547">Nucleotide-binding</keyword>
<dbReference type="InterPro" id="IPR006073">
    <property type="entry name" value="GTP-bd"/>
</dbReference>
<dbReference type="InterPro" id="IPR005662">
    <property type="entry name" value="GTPase_Era-like"/>
</dbReference>
<feature type="compositionally biased region" description="Basic and acidic residues" evidence="9">
    <location>
        <begin position="212"/>
        <end position="221"/>
    </location>
</feature>
<dbReference type="PANTHER" id="PTHR42698:SF2">
    <property type="entry name" value="GTPASE ERA-LIKE, CHLOROPLASTIC"/>
    <property type="match status" value="1"/>
</dbReference>
<dbReference type="Pfam" id="PF07650">
    <property type="entry name" value="KH_2"/>
    <property type="match status" value="1"/>
</dbReference>
<feature type="region of interest" description="G5" evidence="7">
    <location>
        <begin position="389"/>
        <end position="391"/>
    </location>
</feature>
<organism evidence="12 13">
    <name type="scientific">Ceratopteris richardii</name>
    <name type="common">Triangle waterfern</name>
    <dbReference type="NCBI Taxonomy" id="49495"/>
    <lineage>
        <taxon>Eukaryota</taxon>
        <taxon>Viridiplantae</taxon>
        <taxon>Streptophyta</taxon>
        <taxon>Embryophyta</taxon>
        <taxon>Tracheophyta</taxon>
        <taxon>Polypodiopsida</taxon>
        <taxon>Polypodiidae</taxon>
        <taxon>Polypodiales</taxon>
        <taxon>Pteridineae</taxon>
        <taxon>Pteridaceae</taxon>
        <taxon>Parkerioideae</taxon>
        <taxon>Ceratopteris</taxon>
    </lineage>
</organism>
<dbReference type="GO" id="GO:0019843">
    <property type="term" value="F:rRNA binding"/>
    <property type="evidence" value="ECO:0007669"/>
    <property type="project" value="TreeGrafter"/>
</dbReference>
<evidence type="ECO:0000259" key="11">
    <source>
        <dbReference type="PROSITE" id="PS51713"/>
    </source>
</evidence>
<keyword evidence="13" id="KW-1185">Reference proteome</keyword>
<evidence type="ECO:0000256" key="3">
    <source>
        <dbReference type="ARBA" id="ARBA00022741"/>
    </source>
</evidence>
<keyword evidence="2" id="KW-0934">Plastid</keyword>
<dbReference type="FunFam" id="3.40.50.300:FF:000094">
    <property type="entry name" value="GTPase Era"/>
    <property type="match status" value="1"/>
</dbReference>
<dbReference type="InterPro" id="IPR004044">
    <property type="entry name" value="KH_dom_type_2"/>
</dbReference>
<dbReference type="NCBIfam" id="NF000908">
    <property type="entry name" value="PRK00089.1"/>
    <property type="match status" value="1"/>
</dbReference>
<protein>
    <recommendedName>
        <fullName evidence="14">GTPase Era</fullName>
    </recommendedName>
</protein>
<dbReference type="SUPFAM" id="SSF52540">
    <property type="entry name" value="P-loop containing nucleoside triphosphate hydrolases"/>
    <property type="match status" value="1"/>
</dbReference>
<feature type="region of interest" description="G1" evidence="7">
    <location>
        <begin position="248"/>
        <end position="255"/>
    </location>
</feature>
<dbReference type="AlphaFoldDB" id="A0A8T2RQL9"/>
<feature type="region of interest" description="G4" evidence="7">
    <location>
        <begin position="360"/>
        <end position="363"/>
    </location>
</feature>
<feature type="region of interest" description="G3" evidence="7">
    <location>
        <begin position="295"/>
        <end position="298"/>
    </location>
</feature>
<dbReference type="PROSITE" id="PS51713">
    <property type="entry name" value="G_ERA"/>
    <property type="match status" value="1"/>
</dbReference>
<dbReference type="PROSITE" id="PS50823">
    <property type="entry name" value="KH_TYPE_2"/>
    <property type="match status" value="1"/>
</dbReference>
<evidence type="ECO:0000313" key="13">
    <source>
        <dbReference type="Proteomes" id="UP000825935"/>
    </source>
</evidence>
<keyword evidence="5 7" id="KW-0342">GTP-binding</keyword>
<feature type="domain" description="Era-type G" evidence="11">
    <location>
        <begin position="240"/>
        <end position="410"/>
    </location>
</feature>
<accession>A0A8T2RQL9</accession>
<dbReference type="NCBIfam" id="TIGR00231">
    <property type="entry name" value="small_GTP"/>
    <property type="match status" value="1"/>
</dbReference>
<dbReference type="CDD" id="cd04163">
    <property type="entry name" value="Era"/>
    <property type="match status" value="1"/>
</dbReference>
<dbReference type="Proteomes" id="UP000825935">
    <property type="component" value="Chromosome 25"/>
</dbReference>
<dbReference type="InterPro" id="IPR015946">
    <property type="entry name" value="KH_dom-like_a/b"/>
</dbReference>
<comment type="caution">
    <text evidence="12">The sequence shown here is derived from an EMBL/GenBank/DDBJ whole genome shotgun (WGS) entry which is preliminary data.</text>
</comment>
<dbReference type="InterPro" id="IPR030388">
    <property type="entry name" value="G_ERA_dom"/>
</dbReference>
<evidence type="ECO:0000313" key="12">
    <source>
        <dbReference type="EMBL" id="KAH7298084.1"/>
    </source>
</evidence>
<keyword evidence="4 6" id="KW-0694">RNA-binding</keyword>
<dbReference type="PANTHER" id="PTHR42698">
    <property type="entry name" value="GTPASE ERA"/>
    <property type="match status" value="1"/>
</dbReference>
<evidence type="ECO:0000256" key="1">
    <source>
        <dbReference type="ARBA" id="ARBA00007921"/>
    </source>
</evidence>
<dbReference type="GO" id="GO:0043024">
    <property type="term" value="F:ribosomal small subunit binding"/>
    <property type="evidence" value="ECO:0007669"/>
    <property type="project" value="TreeGrafter"/>
</dbReference>
<proteinExistence type="inferred from homology"/>
<evidence type="ECO:0000256" key="4">
    <source>
        <dbReference type="ARBA" id="ARBA00022884"/>
    </source>
</evidence>
<dbReference type="CDD" id="cd22534">
    <property type="entry name" value="KH-II_Era"/>
    <property type="match status" value="1"/>
</dbReference>
<dbReference type="GO" id="GO:0000028">
    <property type="term" value="P:ribosomal small subunit assembly"/>
    <property type="evidence" value="ECO:0007669"/>
    <property type="project" value="TreeGrafter"/>
</dbReference>
<dbReference type="Gene3D" id="3.40.50.300">
    <property type="entry name" value="P-loop containing nucleotide triphosphate hydrolases"/>
    <property type="match status" value="1"/>
</dbReference>
<keyword evidence="2" id="KW-0150">Chloroplast</keyword>
<dbReference type="Pfam" id="PF01926">
    <property type="entry name" value="MMR_HSR1"/>
    <property type="match status" value="1"/>
</dbReference>
<feature type="domain" description="KH type-2" evidence="10">
    <location>
        <begin position="441"/>
        <end position="519"/>
    </location>
</feature>
<comment type="similarity">
    <text evidence="1 7 8">Belongs to the TRAFAC class TrmE-Era-EngA-EngB-Septin-like GTPase superfamily. Era GTPase family.</text>
</comment>
<feature type="compositionally biased region" description="Low complexity" evidence="9">
    <location>
        <begin position="167"/>
        <end position="187"/>
    </location>
</feature>
<dbReference type="SUPFAM" id="SSF54814">
    <property type="entry name" value="Prokaryotic type KH domain (KH-domain type II)"/>
    <property type="match status" value="1"/>
</dbReference>
<evidence type="ECO:0000256" key="5">
    <source>
        <dbReference type="ARBA" id="ARBA00023134"/>
    </source>
</evidence>
<evidence type="ECO:0000256" key="8">
    <source>
        <dbReference type="RuleBase" id="RU003761"/>
    </source>
</evidence>
<evidence type="ECO:0000259" key="10">
    <source>
        <dbReference type="PROSITE" id="PS50823"/>
    </source>
</evidence>
<reference evidence="12" key="1">
    <citation type="submission" date="2021-08" db="EMBL/GenBank/DDBJ databases">
        <title>WGS assembly of Ceratopteris richardii.</title>
        <authorList>
            <person name="Marchant D.B."/>
            <person name="Chen G."/>
            <person name="Jenkins J."/>
            <person name="Shu S."/>
            <person name="Leebens-Mack J."/>
            <person name="Grimwood J."/>
            <person name="Schmutz J."/>
            <person name="Soltis P."/>
            <person name="Soltis D."/>
            <person name="Chen Z.-H."/>
        </authorList>
    </citation>
    <scope>NUCLEOTIDE SEQUENCE</scope>
    <source>
        <strain evidence="12">Whitten #5841</strain>
        <tissue evidence="12">Leaf</tissue>
    </source>
</reference>
<feature type="region of interest" description="G2" evidence="7">
    <location>
        <begin position="274"/>
        <end position="278"/>
    </location>
</feature>
<feature type="region of interest" description="Disordered" evidence="9">
    <location>
        <begin position="167"/>
        <end position="241"/>
    </location>
</feature>
<dbReference type="OrthoDB" id="8954335at2759"/>
<sequence length="535" mass="59274">MATEVFCWQESFTTQRTPVLTAYDSTVGRSYCSATCKTLKSPCEIQRFGPLRMPPSALVSSSSSCFSPSLHKFTMGDGAADVWETNESSNRTSENLRYLLTTNATSSSTRSNISFKFNKNYGVLKNVALIRSCQNPGKSSFVNVETCGMATSPSLSSSSSSSLSVTLVSSSGTTEPGSSSSTSSSTSKPRPPIFVLSDKPDRVMHLKNWAPESRRPTRVQEDSNEDDEGYSQSNSNPNHRSGYVALIGEPNVGKSTLMNRIVGQKLSIVTHKPQTTRHRILGISSTSDYQMILYDTPGVIAKRMNKLDEMMMQNVRTAALNADCVLVVADASAAPQKVTDSLEEGALKIIQTRPSLLVLNKKDVIKPGEIAKRLQWYGKFSGFDQVLAVSARYGHGIDELKSWLVSKLPLGPPYYPKGDLSDQPEKFFASEIIREKIFLQYMKEIPYVSQVNVIKYIERVPPAKDFIEVEIVVEKESQRGIMIGKQGQAMKTLATAARLDIEDFVGREVFLDIKVKVKEDWRANEDLLKYYGYSL</sequence>